<protein>
    <submittedName>
        <fullName evidence="1">Uncharacterized protein</fullName>
    </submittedName>
</protein>
<evidence type="ECO:0000313" key="1">
    <source>
        <dbReference type="EMBL" id="PCK22618.1"/>
    </source>
</evidence>
<organism evidence="1 2">
    <name type="scientific">Rhodococcus qingshengii</name>
    <dbReference type="NCBI Taxonomy" id="334542"/>
    <lineage>
        <taxon>Bacteria</taxon>
        <taxon>Bacillati</taxon>
        <taxon>Actinomycetota</taxon>
        <taxon>Actinomycetes</taxon>
        <taxon>Mycobacteriales</taxon>
        <taxon>Nocardiaceae</taxon>
        <taxon>Rhodococcus</taxon>
        <taxon>Rhodococcus erythropolis group</taxon>
    </lineage>
</organism>
<dbReference type="AlphaFoldDB" id="A0A2A5IZ63"/>
<proteinExistence type="predicted"/>
<sequence>MGSDTTPSNGSVNYVNNTAPGSLREQVFYRGPVSANPPKRDAWRPYGDVRFVLIRNSGRLKPSRGLVLDWKREGRRWEALVVWHDDAALKPVVKMDWLRIEQLIPVPVDPNWTGGETTA</sequence>
<name>A0A2A5IZ63_RHOSG</name>
<reference evidence="1 2" key="1">
    <citation type="submission" date="2017-07" db="EMBL/GenBank/DDBJ databases">
        <title>Draft sequence of Rhodococcus enclensis 23b-28.</title>
        <authorList>
            <person name="Besaury L."/>
            <person name="Sancelme M."/>
            <person name="Amato P."/>
            <person name="Lallement A."/>
            <person name="Delort A.-M."/>
        </authorList>
    </citation>
    <scope>NUCLEOTIDE SEQUENCE [LARGE SCALE GENOMIC DNA]</scope>
    <source>
        <strain evidence="1 2">23b-28</strain>
    </source>
</reference>
<dbReference type="RefSeq" id="WP_099698925.1">
    <property type="nucleotide sequence ID" value="NZ_NOVD01000066.1"/>
</dbReference>
<dbReference type="EMBL" id="NOVD01000066">
    <property type="protein sequence ID" value="PCK22618.1"/>
    <property type="molecule type" value="Genomic_DNA"/>
</dbReference>
<dbReference type="Proteomes" id="UP000230886">
    <property type="component" value="Unassembled WGS sequence"/>
</dbReference>
<evidence type="ECO:0000313" key="2">
    <source>
        <dbReference type="Proteomes" id="UP000230886"/>
    </source>
</evidence>
<accession>A0A2A5IZ63</accession>
<gene>
    <name evidence="1" type="ORF">CHR55_31885</name>
</gene>
<comment type="caution">
    <text evidence="1">The sequence shown here is derived from an EMBL/GenBank/DDBJ whole genome shotgun (WGS) entry which is preliminary data.</text>
</comment>